<keyword evidence="6" id="KW-0482">Metalloprotease</keyword>
<dbReference type="InterPro" id="IPR016047">
    <property type="entry name" value="M23ase_b-sheet_dom"/>
</dbReference>
<gene>
    <name evidence="8" type="ORF">HKX05_17785</name>
    <name evidence="9" type="ORF">HLV41_05290</name>
</gene>
<dbReference type="Gene3D" id="3.10.450.350">
    <property type="match status" value="1"/>
</dbReference>
<evidence type="ECO:0000313" key="11">
    <source>
        <dbReference type="Proteomes" id="UP000557656"/>
    </source>
</evidence>
<dbReference type="AlphaFoldDB" id="A0A7Y7UQN4"/>
<dbReference type="InterPro" id="IPR011055">
    <property type="entry name" value="Dup_hybrid_motif"/>
</dbReference>
<dbReference type="PANTHER" id="PTHR21666">
    <property type="entry name" value="PEPTIDASE-RELATED"/>
    <property type="match status" value="1"/>
</dbReference>
<evidence type="ECO:0000313" key="10">
    <source>
        <dbReference type="Proteomes" id="UP000531581"/>
    </source>
</evidence>
<evidence type="ECO:0000313" key="8">
    <source>
        <dbReference type="EMBL" id="NNG55198.1"/>
    </source>
</evidence>
<reference evidence="10 11" key="1">
    <citation type="submission" date="2020-05" db="EMBL/GenBank/DDBJ databases">
        <title>Draft Genome Sequences of Sphingomonas sp. Isolated from the International Space Station.</title>
        <authorList>
            <person name="Bijlani S."/>
            <person name="Singh N.K."/>
            <person name="Mason C.E."/>
            <person name="Wang C.C."/>
            <person name="Venkateswaran K."/>
        </authorList>
    </citation>
    <scope>NUCLEOTIDE SEQUENCE [LARGE SCALE GENOMIC DNA]</scope>
    <source>
        <strain evidence="8 11">IIF7SW-B5</strain>
        <strain evidence="9">ISS-IIF7SWP</strain>
    </source>
</reference>
<evidence type="ECO:0000256" key="1">
    <source>
        <dbReference type="ARBA" id="ARBA00001947"/>
    </source>
</evidence>
<sequence>MTYPHDEEPSFDPRSWIERRAVSVPQLSTQDRISDAPAKAPRAFRRGSRALPWIAGLAIAASGAVVAMLARPDHVDTQAATAPIAQPSETLENRTLVIASAADLGPTLAAAGVSPADGRAALGAIGDRLQGKGDIRLTFTLAHRGDAVRLAALDAVRDDGSGVTLVSKADGFVATPLAAHLRRVVRFVRGELDGQSFYSSAVAAGVSDVLIGPFVNAFRYDFDMQREVAPGDVFEAGFAQRVTAEGTPVGSPELVYASLSTAAKSRALYRFQAPGDAQAEWYDSSGRSSRTAFMRTPVEAARISSGFGMRGHPILGFWKMHKGTDFAAPTGTPIYAAGDAVVTFAGPKGPNGNFVRLHHANGWDTLYLHMNRIMAGIAPGSHVAQGQQIGEVGTTGRSTGPHLHYEVHIDGQPVDPMSIKVDGGRSLTGEALKRFRAQRDRIDATRVTSAT</sequence>
<dbReference type="GO" id="GO:0006508">
    <property type="term" value="P:proteolysis"/>
    <property type="evidence" value="ECO:0007669"/>
    <property type="project" value="UniProtKB-KW"/>
</dbReference>
<dbReference type="GO" id="GO:0046872">
    <property type="term" value="F:metal ion binding"/>
    <property type="evidence" value="ECO:0007669"/>
    <property type="project" value="UniProtKB-KW"/>
</dbReference>
<evidence type="ECO:0000256" key="6">
    <source>
        <dbReference type="ARBA" id="ARBA00023049"/>
    </source>
</evidence>
<dbReference type="GO" id="GO:0004222">
    <property type="term" value="F:metalloendopeptidase activity"/>
    <property type="evidence" value="ECO:0007669"/>
    <property type="project" value="TreeGrafter"/>
</dbReference>
<evidence type="ECO:0000256" key="4">
    <source>
        <dbReference type="ARBA" id="ARBA00022801"/>
    </source>
</evidence>
<evidence type="ECO:0000256" key="5">
    <source>
        <dbReference type="ARBA" id="ARBA00022833"/>
    </source>
</evidence>
<dbReference type="PANTHER" id="PTHR21666:SF288">
    <property type="entry name" value="CELL DIVISION PROTEIN YTFB"/>
    <property type="match status" value="1"/>
</dbReference>
<evidence type="ECO:0000313" key="9">
    <source>
        <dbReference type="EMBL" id="NVP30450.1"/>
    </source>
</evidence>
<dbReference type="SUPFAM" id="SSF51261">
    <property type="entry name" value="Duplicated hybrid motif"/>
    <property type="match status" value="1"/>
</dbReference>
<accession>A0A7Y7UQN4</accession>
<evidence type="ECO:0000259" key="7">
    <source>
        <dbReference type="Pfam" id="PF01551"/>
    </source>
</evidence>
<dbReference type="EMBL" id="JABYQV010000003">
    <property type="protein sequence ID" value="NVP30450.1"/>
    <property type="molecule type" value="Genomic_DNA"/>
</dbReference>
<keyword evidence="3" id="KW-0479">Metal-binding</keyword>
<dbReference type="InterPro" id="IPR050570">
    <property type="entry name" value="Cell_wall_metabolism_enzyme"/>
</dbReference>
<comment type="caution">
    <text evidence="9">The sequence shown here is derived from an EMBL/GenBank/DDBJ whole genome shotgun (WGS) entry which is preliminary data.</text>
</comment>
<comment type="cofactor">
    <cofactor evidence="1">
        <name>Zn(2+)</name>
        <dbReference type="ChEBI" id="CHEBI:29105"/>
    </cofactor>
</comment>
<keyword evidence="4" id="KW-0378">Hydrolase</keyword>
<keyword evidence="2" id="KW-0645">Protease</keyword>
<evidence type="ECO:0000256" key="2">
    <source>
        <dbReference type="ARBA" id="ARBA00022670"/>
    </source>
</evidence>
<protein>
    <submittedName>
        <fullName evidence="9">M23 family metallopeptidase</fullName>
    </submittedName>
</protein>
<keyword evidence="11" id="KW-1185">Reference proteome</keyword>
<feature type="domain" description="M23ase beta-sheet core" evidence="7">
    <location>
        <begin position="319"/>
        <end position="416"/>
    </location>
</feature>
<dbReference type="RefSeq" id="WP_170171659.1">
    <property type="nucleotide sequence ID" value="NZ_JABEOV010000027.1"/>
</dbReference>
<dbReference type="Pfam" id="PF01551">
    <property type="entry name" value="Peptidase_M23"/>
    <property type="match status" value="1"/>
</dbReference>
<dbReference type="Proteomes" id="UP000531581">
    <property type="component" value="Unassembled WGS sequence"/>
</dbReference>
<dbReference type="CDD" id="cd12797">
    <property type="entry name" value="M23_peptidase"/>
    <property type="match status" value="1"/>
</dbReference>
<dbReference type="Proteomes" id="UP000557656">
    <property type="component" value="Unassembled WGS sequence"/>
</dbReference>
<evidence type="ECO:0000256" key="3">
    <source>
        <dbReference type="ARBA" id="ARBA00022723"/>
    </source>
</evidence>
<keyword evidence="5" id="KW-0862">Zinc</keyword>
<name>A0A7Y7UQN4_9SPHN</name>
<organism evidence="9 10">
    <name type="scientific">Sphingomonas sanguinis</name>
    <dbReference type="NCBI Taxonomy" id="33051"/>
    <lineage>
        <taxon>Bacteria</taxon>
        <taxon>Pseudomonadati</taxon>
        <taxon>Pseudomonadota</taxon>
        <taxon>Alphaproteobacteria</taxon>
        <taxon>Sphingomonadales</taxon>
        <taxon>Sphingomonadaceae</taxon>
        <taxon>Sphingomonas</taxon>
    </lineage>
</organism>
<proteinExistence type="predicted"/>
<dbReference type="Gene3D" id="2.70.70.10">
    <property type="entry name" value="Glucose Permease (Domain IIA)"/>
    <property type="match status" value="1"/>
</dbReference>
<dbReference type="EMBL" id="JABEOV010000027">
    <property type="protein sequence ID" value="NNG55198.1"/>
    <property type="molecule type" value="Genomic_DNA"/>
</dbReference>